<comment type="caution">
    <text evidence="1">The sequence shown here is derived from an EMBL/GenBank/DDBJ whole genome shotgun (WGS) entry which is preliminary data.</text>
</comment>
<evidence type="ECO:0000313" key="1">
    <source>
        <dbReference type="EMBL" id="KAF4631608.1"/>
    </source>
</evidence>
<dbReference type="EMBL" id="JAAMPI010000427">
    <property type="protein sequence ID" value="KAF4631608.1"/>
    <property type="molecule type" value="Genomic_DNA"/>
</dbReference>
<sequence length="186" mass="21351">MGTRPYPEPVQIVNTEDVPHPRTPTIEISEPKDTLIGSLREFTALKTLSIEAVDLCGHQTWYSPLVKTLDILPPNLEYLKIYCATSRVREERSFEYENHLLAPHLLDLVKRGRAKLPSLWRLRVVISAVDAVDLDRADYKKALDEVRKGADNTGLDFTFEYSLKGRQTTISFFKGQKKYRKPGQDY</sequence>
<evidence type="ECO:0000313" key="2">
    <source>
        <dbReference type="Proteomes" id="UP000566819"/>
    </source>
</evidence>
<accession>A0A8H4RM29</accession>
<reference evidence="1 2" key="1">
    <citation type="submission" date="2020-03" db="EMBL/GenBank/DDBJ databases">
        <title>Draft Genome Sequence of Cudoniella acicularis.</title>
        <authorList>
            <person name="Buettner E."/>
            <person name="Kellner H."/>
        </authorList>
    </citation>
    <scope>NUCLEOTIDE SEQUENCE [LARGE SCALE GENOMIC DNA]</scope>
    <source>
        <strain evidence="1 2">DSM 108380</strain>
    </source>
</reference>
<dbReference type="OrthoDB" id="3437411at2759"/>
<proteinExistence type="predicted"/>
<organism evidence="1 2">
    <name type="scientific">Cudoniella acicularis</name>
    <dbReference type="NCBI Taxonomy" id="354080"/>
    <lineage>
        <taxon>Eukaryota</taxon>
        <taxon>Fungi</taxon>
        <taxon>Dikarya</taxon>
        <taxon>Ascomycota</taxon>
        <taxon>Pezizomycotina</taxon>
        <taxon>Leotiomycetes</taxon>
        <taxon>Helotiales</taxon>
        <taxon>Tricladiaceae</taxon>
        <taxon>Cudoniella</taxon>
    </lineage>
</organism>
<dbReference type="AlphaFoldDB" id="A0A8H4RM29"/>
<keyword evidence="2" id="KW-1185">Reference proteome</keyword>
<gene>
    <name evidence="1" type="ORF">G7Y89_g6529</name>
</gene>
<dbReference type="Proteomes" id="UP000566819">
    <property type="component" value="Unassembled WGS sequence"/>
</dbReference>
<name>A0A8H4RM29_9HELO</name>
<protein>
    <submittedName>
        <fullName evidence="1">Uncharacterized protein</fullName>
    </submittedName>
</protein>